<proteinExistence type="predicted"/>
<reference evidence="1" key="1">
    <citation type="submission" date="2021-05" db="EMBL/GenBank/DDBJ databases">
        <authorList>
            <person name="Pan Q."/>
            <person name="Jouanno E."/>
            <person name="Zahm M."/>
            <person name="Klopp C."/>
            <person name="Cabau C."/>
            <person name="Louis A."/>
            <person name="Berthelot C."/>
            <person name="Parey E."/>
            <person name="Roest Crollius H."/>
            <person name="Montfort J."/>
            <person name="Robinson-Rechavi M."/>
            <person name="Bouchez O."/>
            <person name="Lampietro C."/>
            <person name="Lopez Roques C."/>
            <person name="Donnadieu C."/>
            <person name="Postlethwait J."/>
            <person name="Bobe J."/>
            <person name="Dillon D."/>
            <person name="Chandos A."/>
            <person name="von Hippel F."/>
            <person name="Guiguen Y."/>
        </authorList>
    </citation>
    <scope>NUCLEOTIDE SEQUENCE</scope>
    <source>
        <strain evidence="1">YG-Jan2019</strain>
    </source>
</reference>
<gene>
    <name evidence="1" type="ORF">DPEC_G00299380</name>
</gene>
<dbReference type="Proteomes" id="UP001157502">
    <property type="component" value="Chromosome 28"/>
</dbReference>
<organism evidence="1 2">
    <name type="scientific">Dallia pectoralis</name>
    <name type="common">Alaska blackfish</name>
    <dbReference type="NCBI Taxonomy" id="75939"/>
    <lineage>
        <taxon>Eukaryota</taxon>
        <taxon>Metazoa</taxon>
        <taxon>Chordata</taxon>
        <taxon>Craniata</taxon>
        <taxon>Vertebrata</taxon>
        <taxon>Euteleostomi</taxon>
        <taxon>Actinopterygii</taxon>
        <taxon>Neopterygii</taxon>
        <taxon>Teleostei</taxon>
        <taxon>Protacanthopterygii</taxon>
        <taxon>Esociformes</taxon>
        <taxon>Umbridae</taxon>
        <taxon>Dallia</taxon>
    </lineage>
</organism>
<sequence>MELIGGRTGRYWRGNISFEAPRNAARMRNLRVDPSGGDPYGPSDECPHRRLGEDRKCWLLQRLYKLAGEAAVWREGKRTVRRLPPSTTGQADLKVQPTNLTASRPSGPSKAPDAEARQ</sequence>
<keyword evidence="2" id="KW-1185">Reference proteome</keyword>
<comment type="caution">
    <text evidence="1">The sequence shown here is derived from an EMBL/GenBank/DDBJ whole genome shotgun (WGS) entry which is preliminary data.</text>
</comment>
<evidence type="ECO:0000313" key="1">
    <source>
        <dbReference type="EMBL" id="KAJ7990349.1"/>
    </source>
</evidence>
<name>A0ACC2FG93_DALPE</name>
<evidence type="ECO:0000313" key="2">
    <source>
        <dbReference type="Proteomes" id="UP001157502"/>
    </source>
</evidence>
<protein>
    <submittedName>
        <fullName evidence="1">Uncharacterized protein</fullName>
    </submittedName>
</protein>
<accession>A0ACC2FG93</accession>
<dbReference type="EMBL" id="CM055755">
    <property type="protein sequence ID" value="KAJ7990349.1"/>
    <property type="molecule type" value="Genomic_DNA"/>
</dbReference>